<accession>A0A1Y1ZUJ5</accession>
<evidence type="ECO:0000313" key="2">
    <source>
        <dbReference type="Proteomes" id="UP000193144"/>
    </source>
</evidence>
<evidence type="ECO:0000313" key="1">
    <source>
        <dbReference type="EMBL" id="ORY13898.1"/>
    </source>
</evidence>
<keyword evidence="2" id="KW-1185">Reference proteome</keyword>
<protein>
    <submittedName>
        <fullName evidence="1">Uncharacterized protein</fullName>
    </submittedName>
</protein>
<proteinExistence type="predicted"/>
<dbReference type="Proteomes" id="UP000193144">
    <property type="component" value="Unassembled WGS sequence"/>
</dbReference>
<comment type="caution">
    <text evidence="1">The sequence shown here is derived from an EMBL/GenBank/DDBJ whole genome shotgun (WGS) entry which is preliminary data.</text>
</comment>
<name>A0A1Y1ZUJ5_9PLEO</name>
<organism evidence="1 2">
    <name type="scientific">Clohesyomyces aquaticus</name>
    <dbReference type="NCBI Taxonomy" id="1231657"/>
    <lineage>
        <taxon>Eukaryota</taxon>
        <taxon>Fungi</taxon>
        <taxon>Dikarya</taxon>
        <taxon>Ascomycota</taxon>
        <taxon>Pezizomycotina</taxon>
        <taxon>Dothideomycetes</taxon>
        <taxon>Pleosporomycetidae</taxon>
        <taxon>Pleosporales</taxon>
        <taxon>Lindgomycetaceae</taxon>
        <taxon>Clohesyomyces</taxon>
    </lineage>
</organism>
<dbReference type="AlphaFoldDB" id="A0A1Y1ZUJ5"/>
<dbReference type="EMBL" id="MCFA01000037">
    <property type="protein sequence ID" value="ORY13898.1"/>
    <property type="molecule type" value="Genomic_DNA"/>
</dbReference>
<sequence length="86" mass="9222">MSSARAPCCSAGAAAALAARLAHLPRPAGACCFCGLCPRCCRCGVSPPAEFRPDPRHQSVADWVHYVDRLDGNIALLRTALRRMKE</sequence>
<reference evidence="1 2" key="1">
    <citation type="submission" date="2016-07" db="EMBL/GenBank/DDBJ databases">
        <title>Pervasive Adenine N6-methylation of Active Genes in Fungi.</title>
        <authorList>
            <consortium name="DOE Joint Genome Institute"/>
            <person name="Mondo S.J."/>
            <person name="Dannebaum R.O."/>
            <person name="Kuo R.C."/>
            <person name="Labutti K."/>
            <person name="Haridas S."/>
            <person name="Kuo A."/>
            <person name="Salamov A."/>
            <person name="Ahrendt S.R."/>
            <person name="Lipzen A."/>
            <person name="Sullivan W."/>
            <person name="Andreopoulos W.B."/>
            <person name="Clum A."/>
            <person name="Lindquist E."/>
            <person name="Daum C."/>
            <person name="Ramamoorthy G.K."/>
            <person name="Gryganskyi A."/>
            <person name="Culley D."/>
            <person name="Magnuson J.K."/>
            <person name="James T.Y."/>
            <person name="O'Malley M.A."/>
            <person name="Stajich J.E."/>
            <person name="Spatafora J.W."/>
            <person name="Visel A."/>
            <person name="Grigoriev I.V."/>
        </authorList>
    </citation>
    <scope>NUCLEOTIDE SEQUENCE [LARGE SCALE GENOMIC DNA]</scope>
    <source>
        <strain evidence="1 2">CBS 115471</strain>
    </source>
</reference>
<gene>
    <name evidence="1" type="ORF">BCR34DRAFT_613061</name>
</gene>